<reference evidence="3 4" key="1">
    <citation type="journal article" date="2019" name="Nat. Ecol. Evol.">
        <title>Megaphylogeny resolves global patterns of mushroom evolution.</title>
        <authorList>
            <person name="Varga T."/>
            <person name="Krizsan K."/>
            <person name="Foldi C."/>
            <person name="Dima B."/>
            <person name="Sanchez-Garcia M."/>
            <person name="Sanchez-Ramirez S."/>
            <person name="Szollosi G.J."/>
            <person name="Szarkandi J.G."/>
            <person name="Papp V."/>
            <person name="Albert L."/>
            <person name="Andreopoulos W."/>
            <person name="Angelini C."/>
            <person name="Antonin V."/>
            <person name="Barry K.W."/>
            <person name="Bougher N.L."/>
            <person name="Buchanan P."/>
            <person name="Buyck B."/>
            <person name="Bense V."/>
            <person name="Catcheside P."/>
            <person name="Chovatia M."/>
            <person name="Cooper J."/>
            <person name="Damon W."/>
            <person name="Desjardin D."/>
            <person name="Finy P."/>
            <person name="Geml J."/>
            <person name="Haridas S."/>
            <person name="Hughes K."/>
            <person name="Justo A."/>
            <person name="Karasinski D."/>
            <person name="Kautmanova I."/>
            <person name="Kiss B."/>
            <person name="Kocsube S."/>
            <person name="Kotiranta H."/>
            <person name="LaButti K.M."/>
            <person name="Lechner B.E."/>
            <person name="Liimatainen K."/>
            <person name="Lipzen A."/>
            <person name="Lukacs Z."/>
            <person name="Mihaltcheva S."/>
            <person name="Morgado L.N."/>
            <person name="Niskanen T."/>
            <person name="Noordeloos M.E."/>
            <person name="Ohm R.A."/>
            <person name="Ortiz-Santana B."/>
            <person name="Ovrebo C."/>
            <person name="Racz N."/>
            <person name="Riley R."/>
            <person name="Savchenko A."/>
            <person name="Shiryaev A."/>
            <person name="Soop K."/>
            <person name="Spirin V."/>
            <person name="Szebenyi C."/>
            <person name="Tomsovsky M."/>
            <person name="Tulloss R.E."/>
            <person name="Uehling J."/>
            <person name="Grigoriev I.V."/>
            <person name="Vagvolgyi C."/>
            <person name="Papp T."/>
            <person name="Martin F.M."/>
            <person name="Miettinen O."/>
            <person name="Hibbett D.S."/>
            <person name="Nagy L.G."/>
        </authorList>
    </citation>
    <scope>NUCLEOTIDE SEQUENCE [LARGE SCALE GENOMIC DNA]</scope>
    <source>
        <strain evidence="3 4">CBS 962.96</strain>
    </source>
</reference>
<accession>A0A4V4HIF2</accession>
<feature type="chain" id="PRO_5020835659" evidence="2">
    <location>
        <begin position="20"/>
        <end position="254"/>
    </location>
</feature>
<evidence type="ECO:0000256" key="2">
    <source>
        <dbReference type="SAM" id="SignalP"/>
    </source>
</evidence>
<keyword evidence="1" id="KW-0472">Membrane</keyword>
<feature type="transmembrane region" description="Helical" evidence="1">
    <location>
        <begin position="155"/>
        <end position="174"/>
    </location>
</feature>
<feature type="transmembrane region" description="Helical" evidence="1">
    <location>
        <begin position="75"/>
        <end position="94"/>
    </location>
</feature>
<protein>
    <submittedName>
        <fullName evidence="3">Uncharacterized protein</fullName>
    </submittedName>
</protein>
<evidence type="ECO:0000313" key="4">
    <source>
        <dbReference type="Proteomes" id="UP000297245"/>
    </source>
</evidence>
<feature type="transmembrane region" description="Helical" evidence="1">
    <location>
        <begin position="194"/>
        <end position="213"/>
    </location>
</feature>
<dbReference type="EMBL" id="ML179043">
    <property type="protein sequence ID" value="THV06356.1"/>
    <property type="molecule type" value="Genomic_DNA"/>
</dbReference>
<sequence>MMLFLSLSILVMNVEFVLVQIPLYGNSPDIGSIVTWIIELEIGGNLIQRLNYIMGDIVVVWRAWVLFPERLSARIALSICLMGSFVGAFLDFGLGTKGKLENPSETGNKTETMISTVPFIFTNLTATTLIGFKAWYHFRSIQRNLGSTNGSPSKVLKILLLLIESGLLYVAFWIGDLVLGLTQDGDTVLYQAYLEIMPELVAIYPILIILVVARENNKPDSVNNMSLSQSIRFASVRASQSDDHHSESGGPSPN</sequence>
<evidence type="ECO:0000313" key="3">
    <source>
        <dbReference type="EMBL" id="THV06356.1"/>
    </source>
</evidence>
<dbReference type="AlphaFoldDB" id="A0A4V4HIF2"/>
<keyword evidence="1" id="KW-1133">Transmembrane helix</keyword>
<feature type="transmembrane region" description="Helical" evidence="1">
    <location>
        <begin position="114"/>
        <end position="135"/>
    </location>
</feature>
<name>A0A4V4HIF2_DENBC</name>
<feature type="signal peptide" evidence="2">
    <location>
        <begin position="1"/>
        <end position="19"/>
    </location>
</feature>
<keyword evidence="1" id="KW-0812">Transmembrane</keyword>
<keyword evidence="4" id="KW-1185">Reference proteome</keyword>
<dbReference type="OrthoDB" id="3174319at2759"/>
<gene>
    <name evidence="3" type="ORF">K435DRAFT_789502</name>
</gene>
<dbReference type="Proteomes" id="UP000297245">
    <property type="component" value="Unassembled WGS sequence"/>
</dbReference>
<keyword evidence="2" id="KW-0732">Signal</keyword>
<proteinExistence type="predicted"/>
<organism evidence="3 4">
    <name type="scientific">Dendrothele bispora (strain CBS 962.96)</name>
    <dbReference type="NCBI Taxonomy" id="1314807"/>
    <lineage>
        <taxon>Eukaryota</taxon>
        <taxon>Fungi</taxon>
        <taxon>Dikarya</taxon>
        <taxon>Basidiomycota</taxon>
        <taxon>Agaricomycotina</taxon>
        <taxon>Agaricomycetes</taxon>
        <taxon>Agaricomycetidae</taxon>
        <taxon>Agaricales</taxon>
        <taxon>Agaricales incertae sedis</taxon>
        <taxon>Dendrothele</taxon>
    </lineage>
</organism>
<feature type="transmembrane region" description="Helical" evidence="1">
    <location>
        <begin position="50"/>
        <end position="68"/>
    </location>
</feature>
<evidence type="ECO:0000256" key="1">
    <source>
        <dbReference type="SAM" id="Phobius"/>
    </source>
</evidence>